<feature type="domain" description="F-box" evidence="2">
    <location>
        <begin position="8"/>
        <end position="51"/>
    </location>
</feature>
<sequence>MAAAAPELNEDVIVEILLRLPPDEPARLFRASLVCKPWRRVLSDPAFLRRYRRFHRTPPLLGFFDDGNLSPAFFSVAEASPFSKTAFDCSPLYSVLDSRHGRVLVRQGFAQNLLVRDPIAGVREELPEPHLPCGSAVVLCAAAGCDHCDCRGGPFLVVCAATNTNHIDDSVDASVYSSQVGAWKPSVSLHLGVDVKYPYDRVKPRSGALVGDGVYFVLALRAGKKILKYDLGSHCLSTIDLPAGLEYCWDDVVLMPAEDGLLGLASTSTRASNLYLWSRMVNGDGVAGWVQRRVIELRAVLPVTIPNNKVMTMKVIGYAEGVNVIFVGVISLGTFIINLESGVARKVTKPVYSPVLPFVSFYTPGMVLALCSFS</sequence>
<evidence type="ECO:0000313" key="3">
    <source>
        <dbReference type="EMBL" id="KAG2640187.1"/>
    </source>
</evidence>
<feature type="transmembrane region" description="Helical" evidence="1">
    <location>
        <begin position="351"/>
        <end position="373"/>
    </location>
</feature>
<keyword evidence="1" id="KW-0472">Membrane</keyword>
<dbReference type="Proteomes" id="UP000823388">
    <property type="component" value="Chromosome 2K"/>
</dbReference>
<evidence type="ECO:0000259" key="2">
    <source>
        <dbReference type="SMART" id="SM00256"/>
    </source>
</evidence>
<feature type="transmembrane region" description="Helical" evidence="1">
    <location>
        <begin position="315"/>
        <end position="339"/>
    </location>
</feature>
<dbReference type="InterPro" id="IPR001810">
    <property type="entry name" value="F-box_dom"/>
</dbReference>
<keyword evidence="4" id="KW-1185">Reference proteome</keyword>
<dbReference type="InterPro" id="IPR056594">
    <property type="entry name" value="AT5G49610-like_b-prop"/>
</dbReference>
<accession>A0A8T0W0I6</accession>
<gene>
    <name evidence="3" type="ORF">PVAP13_2KG056300</name>
</gene>
<dbReference type="SMART" id="SM00256">
    <property type="entry name" value="FBOX"/>
    <property type="match status" value="1"/>
</dbReference>
<reference evidence="3" key="1">
    <citation type="submission" date="2020-05" db="EMBL/GenBank/DDBJ databases">
        <title>WGS assembly of Panicum virgatum.</title>
        <authorList>
            <person name="Lovell J.T."/>
            <person name="Jenkins J."/>
            <person name="Shu S."/>
            <person name="Juenger T.E."/>
            <person name="Schmutz J."/>
        </authorList>
    </citation>
    <scope>NUCLEOTIDE SEQUENCE</scope>
    <source>
        <strain evidence="3">AP13</strain>
    </source>
</reference>
<organism evidence="3 4">
    <name type="scientific">Panicum virgatum</name>
    <name type="common">Blackwell switchgrass</name>
    <dbReference type="NCBI Taxonomy" id="38727"/>
    <lineage>
        <taxon>Eukaryota</taxon>
        <taxon>Viridiplantae</taxon>
        <taxon>Streptophyta</taxon>
        <taxon>Embryophyta</taxon>
        <taxon>Tracheophyta</taxon>
        <taxon>Spermatophyta</taxon>
        <taxon>Magnoliopsida</taxon>
        <taxon>Liliopsida</taxon>
        <taxon>Poales</taxon>
        <taxon>Poaceae</taxon>
        <taxon>PACMAD clade</taxon>
        <taxon>Panicoideae</taxon>
        <taxon>Panicodae</taxon>
        <taxon>Paniceae</taxon>
        <taxon>Panicinae</taxon>
        <taxon>Panicum</taxon>
        <taxon>Panicum sect. Hiantes</taxon>
    </lineage>
</organism>
<dbReference type="Gene3D" id="1.20.1280.50">
    <property type="match status" value="1"/>
</dbReference>
<keyword evidence="1" id="KW-1133">Transmembrane helix</keyword>
<dbReference type="PANTHER" id="PTHR32133">
    <property type="entry name" value="OS07G0120400 PROTEIN"/>
    <property type="match status" value="1"/>
</dbReference>
<protein>
    <recommendedName>
        <fullName evidence="2">F-box domain-containing protein</fullName>
    </recommendedName>
</protein>
<evidence type="ECO:0000313" key="4">
    <source>
        <dbReference type="Proteomes" id="UP000823388"/>
    </source>
</evidence>
<evidence type="ECO:0000256" key="1">
    <source>
        <dbReference type="SAM" id="Phobius"/>
    </source>
</evidence>
<dbReference type="Pfam" id="PF00646">
    <property type="entry name" value="F-box"/>
    <property type="match status" value="1"/>
</dbReference>
<comment type="caution">
    <text evidence="3">The sequence shown here is derived from an EMBL/GenBank/DDBJ whole genome shotgun (WGS) entry which is preliminary data.</text>
</comment>
<keyword evidence="1" id="KW-0812">Transmembrane</keyword>
<dbReference type="InterPro" id="IPR036047">
    <property type="entry name" value="F-box-like_dom_sf"/>
</dbReference>
<proteinExistence type="predicted"/>
<dbReference type="SUPFAM" id="SSF81383">
    <property type="entry name" value="F-box domain"/>
    <property type="match status" value="1"/>
</dbReference>
<dbReference type="PANTHER" id="PTHR32133:SF372">
    <property type="entry name" value="F-BOX DOMAIN-CONTAINING PROTEIN"/>
    <property type="match status" value="1"/>
</dbReference>
<dbReference type="EMBL" id="CM029039">
    <property type="protein sequence ID" value="KAG2640187.1"/>
    <property type="molecule type" value="Genomic_DNA"/>
</dbReference>
<dbReference type="AlphaFoldDB" id="A0A8T0W0I6"/>
<dbReference type="Pfam" id="PF23635">
    <property type="entry name" value="Beta-prop_AT5G49610-like"/>
    <property type="match status" value="1"/>
</dbReference>
<name>A0A8T0W0I6_PANVG</name>